<dbReference type="SUPFAM" id="SSF53335">
    <property type="entry name" value="S-adenosyl-L-methionine-dependent methyltransferases"/>
    <property type="match status" value="1"/>
</dbReference>
<accession>A0A7W5H6D6</accession>
<dbReference type="Gene3D" id="3.40.50.150">
    <property type="entry name" value="Vaccinia Virus protein VP39"/>
    <property type="match status" value="1"/>
</dbReference>
<keyword evidence="2" id="KW-0489">Methyltransferase</keyword>
<gene>
    <name evidence="2" type="ORF">FHS27_002578</name>
</gene>
<dbReference type="GO" id="GO:0032259">
    <property type="term" value="P:methylation"/>
    <property type="evidence" value="ECO:0007669"/>
    <property type="project" value="UniProtKB-KW"/>
</dbReference>
<reference evidence="2 3" key="1">
    <citation type="submission" date="2020-08" db="EMBL/GenBank/DDBJ databases">
        <title>Genomic Encyclopedia of Type Strains, Phase III (KMG-III): the genomes of soil and plant-associated and newly described type strains.</title>
        <authorList>
            <person name="Whitman W."/>
        </authorList>
    </citation>
    <scope>NUCLEOTIDE SEQUENCE [LARGE SCALE GENOMIC DNA]</scope>
    <source>
        <strain evidence="2 3">CECT 8075</strain>
    </source>
</reference>
<protein>
    <submittedName>
        <fullName evidence="2">SAM-dependent methyltransferase</fullName>
    </submittedName>
</protein>
<dbReference type="InterPro" id="IPR013216">
    <property type="entry name" value="Methyltransf_11"/>
</dbReference>
<evidence type="ECO:0000259" key="1">
    <source>
        <dbReference type="Pfam" id="PF08241"/>
    </source>
</evidence>
<comment type="caution">
    <text evidence="2">The sequence shown here is derived from an EMBL/GenBank/DDBJ whole genome shotgun (WGS) entry which is preliminary data.</text>
</comment>
<keyword evidence="2" id="KW-0808">Transferase</keyword>
<organism evidence="2 3">
    <name type="scientific">Aporhodopirellula rubra</name>
    <dbReference type="NCBI Taxonomy" id="980271"/>
    <lineage>
        <taxon>Bacteria</taxon>
        <taxon>Pseudomonadati</taxon>
        <taxon>Planctomycetota</taxon>
        <taxon>Planctomycetia</taxon>
        <taxon>Pirellulales</taxon>
        <taxon>Pirellulaceae</taxon>
        <taxon>Aporhodopirellula</taxon>
    </lineage>
</organism>
<evidence type="ECO:0000313" key="3">
    <source>
        <dbReference type="Proteomes" id="UP000536179"/>
    </source>
</evidence>
<dbReference type="EMBL" id="JACHXU010000007">
    <property type="protein sequence ID" value="MBB3206766.1"/>
    <property type="molecule type" value="Genomic_DNA"/>
</dbReference>
<dbReference type="Pfam" id="PF08241">
    <property type="entry name" value="Methyltransf_11"/>
    <property type="match status" value="1"/>
</dbReference>
<dbReference type="AlphaFoldDB" id="A0A7W5H6D6"/>
<dbReference type="InterPro" id="IPR029063">
    <property type="entry name" value="SAM-dependent_MTases_sf"/>
</dbReference>
<dbReference type="GO" id="GO:0008757">
    <property type="term" value="F:S-adenosylmethionine-dependent methyltransferase activity"/>
    <property type="evidence" value="ECO:0007669"/>
    <property type="project" value="InterPro"/>
</dbReference>
<feature type="domain" description="Methyltransferase type 11" evidence="1">
    <location>
        <begin position="93"/>
        <end position="188"/>
    </location>
</feature>
<keyword evidence="3" id="KW-1185">Reference proteome</keyword>
<proteinExistence type="predicted"/>
<dbReference type="CDD" id="cd02440">
    <property type="entry name" value="AdoMet_MTases"/>
    <property type="match status" value="1"/>
</dbReference>
<dbReference type="Proteomes" id="UP000536179">
    <property type="component" value="Unassembled WGS sequence"/>
</dbReference>
<name>A0A7W5H6D6_9BACT</name>
<evidence type="ECO:0000313" key="2">
    <source>
        <dbReference type="EMBL" id="MBB3206766.1"/>
    </source>
</evidence>
<sequence>MSIVASPVYAAFLISSVSDTNDRCGAGRVNNDDLLKYNRDAWNKQVNDANRWTRPVSIDVINEARSGKFEIVLTPTIPVPAVWFPELTGADTLCLASGGGQQAPVLAAAGANVTVFDNSPAQLDQDRFVAQRDGLSMRFVEGDMADLAVFPDQSFDFIFHPCSNGFAVNVLPVWRECFRVLRSGGVMMAGFTNPLRYLFEDERVENGSLAVVHSLPYSDLDHLDEPHIQNAIRAGKPLEFAHTLTDQIGGQLRAGFLLSAMFEDRYADSDNDPISKFTDTFIATRAIKP</sequence>